<feature type="active site" description="Charge relay system" evidence="10">
    <location>
        <position position="71"/>
    </location>
</feature>
<evidence type="ECO:0000256" key="8">
    <source>
        <dbReference type="ARBA" id="ARBA00022989"/>
    </source>
</evidence>
<dbReference type="InterPro" id="IPR023828">
    <property type="entry name" value="Peptidase_S8_Ser-AS"/>
</dbReference>
<evidence type="ECO:0000256" key="10">
    <source>
        <dbReference type="PROSITE-ProRule" id="PRU01240"/>
    </source>
</evidence>
<dbReference type="RefSeq" id="WP_284920490.1">
    <property type="nucleotide sequence ID" value="NZ_CP126980.1"/>
</dbReference>
<gene>
    <name evidence="14" type="primary">mycP</name>
    <name evidence="14" type="ORF">ACTOB_002684</name>
</gene>
<keyword evidence="6 10" id="KW-0378">Hydrolase</keyword>
<dbReference type="SUPFAM" id="SSF52743">
    <property type="entry name" value="Subtilisin-like"/>
    <property type="match status" value="1"/>
</dbReference>
<keyword evidence="3" id="KW-1003">Cell membrane</keyword>
<comment type="subcellular location">
    <subcellularLocation>
        <location evidence="1">Cell membrane</location>
        <topology evidence="1">Single-pass membrane protein</topology>
    </subcellularLocation>
</comment>
<accession>A0ABY8WMC6</accession>
<evidence type="ECO:0000259" key="13">
    <source>
        <dbReference type="Pfam" id="PF00082"/>
    </source>
</evidence>
<keyword evidence="8 12" id="KW-1133">Transmembrane helix</keyword>
<evidence type="ECO:0000256" key="5">
    <source>
        <dbReference type="ARBA" id="ARBA00022692"/>
    </source>
</evidence>
<dbReference type="NCBIfam" id="TIGR03921">
    <property type="entry name" value="T7SS_mycosin"/>
    <property type="match status" value="1"/>
</dbReference>
<name>A0ABY8WMC6_9ACTN</name>
<evidence type="ECO:0000256" key="4">
    <source>
        <dbReference type="ARBA" id="ARBA00022670"/>
    </source>
</evidence>
<evidence type="ECO:0000256" key="6">
    <source>
        <dbReference type="ARBA" id="ARBA00022801"/>
    </source>
</evidence>
<evidence type="ECO:0000313" key="14">
    <source>
        <dbReference type="EMBL" id="WIM99051.1"/>
    </source>
</evidence>
<dbReference type="PRINTS" id="PR00723">
    <property type="entry name" value="SUBTILISIN"/>
</dbReference>
<reference evidence="14 15" key="1">
    <citation type="submission" date="2023-06" db="EMBL/GenBank/DDBJ databases">
        <authorList>
            <person name="Yushchuk O."/>
            <person name="Binda E."/>
            <person name="Ruckert-Reed C."/>
            <person name="Fedorenko V."/>
            <person name="Kalinowski J."/>
            <person name="Marinelli F."/>
        </authorList>
    </citation>
    <scope>NUCLEOTIDE SEQUENCE [LARGE SCALE GENOMIC DNA]</scope>
    <source>
        <strain evidence="14 15">NRRL 3884</strain>
    </source>
</reference>
<evidence type="ECO:0000313" key="15">
    <source>
        <dbReference type="Proteomes" id="UP001240150"/>
    </source>
</evidence>
<keyword evidence="7 10" id="KW-0720">Serine protease</keyword>
<dbReference type="InterPro" id="IPR036852">
    <property type="entry name" value="Peptidase_S8/S53_dom_sf"/>
</dbReference>
<dbReference type="PROSITE" id="PS00138">
    <property type="entry name" value="SUBTILASE_SER"/>
    <property type="match status" value="1"/>
</dbReference>
<feature type="active site" description="Charge relay system" evidence="10">
    <location>
        <position position="35"/>
    </location>
</feature>
<dbReference type="InterPro" id="IPR023827">
    <property type="entry name" value="Peptidase_S8_Asp-AS"/>
</dbReference>
<dbReference type="InterPro" id="IPR023834">
    <property type="entry name" value="T7SS_pept_S8A_mycosin"/>
</dbReference>
<proteinExistence type="inferred from homology"/>
<feature type="active site" description="Charge relay system" evidence="10">
    <location>
        <position position="226"/>
    </location>
</feature>
<dbReference type="InterPro" id="IPR000209">
    <property type="entry name" value="Peptidase_S8/S53_dom"/>
</dbReference>
<dbReference type="PROSITE" id="PS00137">
    <property type="entry name" value="SUBTILASE_HIS"/>
    <property type="match status" value="1"/>
</dbReference>
<dbReference type="PANTHER" id="PTHR43806:SF11">
    <property type="entry name" value="CEREVISIN-RELATED"/>
    <property type="match status" value="1"/>
</dbReference>
<comment type="similarity">
    <text evidence="2 10 11">Belongs to the peptidase S8 family.</text>
</comment>
<dbReference type="InterPro" id="IPR015500">
    <property type="entry name" value="Peptidase_S8_subtilisin-rel"/>
</dbReference>
<dbReference type="GO" id="GO:0008233">
    <property type="term" value="F:peptidase activity"/>
    <property type="evidence" value="ECO:0007669"/>
    <property type="project" value="UniProtKB-KW"/>
</dbReference>
<organism evidence="14 15">
    <name type="scientific">Actinoplanes oblitus</name>
    <dbReference type="NCBI Taxonomy" id="3040509"/>
    <lineage>
        <taxon>Bacteria</taxon>
        <taxon>Bacillati</taxon>
        <taxon>Actinomycetota</taxon>
        <taxon>Actinomycetes</taxon>
        <taxon>Micromonosporales</taxon>
        <taxon>Micromonosporaceae</taxon>
        <taxon>Actinoplanes</taxon>
    </lineage>
</organism>
<keyword evidence="4 10" id="KW-0645">Protease</keyword>
<keyword evidence="5 12" id="KW-0812">Transmembrane</keyword>
<dbReference type="InterPro" id="IPR022398">
    <property type="entry name" value="Peptidase_S8_His-AS"/>
</dbReference>
<dbReference type="Proteomes" id="UP001240150">
    <property type="component" value="Chromosome"/>
</dbReference>
<feature type="transmembrane region" description="Helical" evidence="12">
    <location>
        <begin position="313"/>
        <end position="333"/>
    </location>
</feature>
<evidence type="ECO:0000256" key="11">
    <source>
        <dbReference type="RuleBase" id="RU003355"/>
    </source>
</evidence>
<dbReference type="GO" id="GO:0006508">
    <property type="term" value="P:proteolysis"/>
    <property type="evidence" value="ECO:0007669"/>
    <property type="project" value="UniProtKB-KW"/>
</dbReference>
<evidence type="ECO:0000256" key="2">
    <source>
        <dbReference type="ARBA" id="ARBA00011073"/>
    </source>
</evidence>
<dbReference type="InterPro" id="IPR050131">
    <property type="entry name" value="Peptidase_S8_subtilisin-like"/>
</dbReference>
<protein>
    <submittedName>
        <fullName evidence="14">Type VII secretion-associated serine protease mycosin</fullName>
    </submittedName>
</protein>
<evidence type="ECO:0000256" key="9">
    <source>
        <dbReference type="ARBA" id="ARBA00023136"/>
    </source>
</evidence>
<evidence type="ECO:0000256" key="7">
    <source>
        <dbReference type="ARBA" id="ARBA00022825"/>
    </source>
</evidence>
<evidence type="ECO:0000256" key="3">
    <source>
        <dbReference type="ARBA" id="ARBA00022475"/>
    </source>
</evidence>
<dbReference type="PROSITE" id="PS51892">
    <property type="entry name" value="SUBTILASE"/>
    <property type="match status" value="1"/>
</dbReference>
<evidence type="ECO:0000256" key="1">
    <source>
        <dbReference type="ARBA" id="ARBA00004162"/>
    </source>
</evidence>
<dbReference type="Gene3D" id="3.40.50.200">
    <property type="entry name" value="Peptidase S8/S53 domain"/>
    <property type="match status" value="1"/>
</dbReference>
<sequence>MNPSSHQWPLDDQHFDVKRLWPLSTGHKVTVAVIDSGVDAQHPDLNGRVLTGADFTGQGTSGRVDISSTGHGTAVASIIAGTGNGPDGVVGLAPNAMILPVRISDDLASSPTAEAQGIAYAVDHGARVINISVCSPIANPQVRAAIADAIGKDVVVVAAAGNEGSSTNLPQYPAAFPGIVAVTATDETGHLWSDVSSGPYLGVAAPGVNIYTAGREGSRTSMTGTSFAAPQVSAVVALLRAKYPAETANQIIARLTSTAHSPSPGRSQNWGFGLIDPYAALTTPEPASSAPNPLMDPIAAAEPAVSEPQTTYWTVWVAATAVVLLTVGALAFIRRGRSAESKGRPQPRR</sequence>
<dbReference type="Pfam" id="PF00082">
    <property type="entry name" value="Peptidase_S8"/>
    <property type="match status" value="1"/>
</dbReference>
<evidence type="ECO:0000256" key="12">
    <source>
        <dbReference type="SAM" id="Phobius"/>
    </source>
</evidence>
<dbReference type="EMBL" id="CP126980">
    <property type="protein sequence ID" value="WIM99051.1"/>
    <property type="molecule type" value="Genomic_DNA"/>
</dbReference>
<feature type="domain" description="Peptidase S8/S53" evidence="13">
    <location>
        <begin position="26"/>
        <end position="273"/>
    </location>
</feature>
<dbReference type="PANTHER" id="PTHR43806">
    <property type="entry name" value="PEPTIDASE S8"/>
    <property type="match status" value="1"/>
</dbReference>
<keyword evidence="15" id="KW-1185">Reference proteome</keyword>
<dbReference type="PROSITE" id="PS00136">
    <property type="entry name" value="SUBTILASE_ASP"/>
    <property type="match status" value="1"/>
</dbReference>
<keyword evidence="9 12" id="KW-0472">Membrane</keyword>